<evidence type="ECO:0000256" key="2">
    <source>
        <dbReference type="SAM" id="Phobius"/>
    </source>
</evidence>
<dbReference type="PANTHER" id="PTHR12299:SF17">
    <property type="entry name" value="AT19571P-RELATED"/>
    <property type="match status" value="1"/>
</dbReference>
<evidence type="ECO:0000259" key="3">
    <source>
        <dbReference type="SMART" id="SM01233"/>
    </source>
</evidence>
<feature type="domain" description="Hyaluronan/mRNA-binding protein" evidence="3">
    <location>
        <begin position="175"/>
        <end position="274"/>
    </location>
</feature>
<comment type="caution">
    <text evidence="4">The sequence shown here is derived from an EMBL/GenBank/DDBJ whole genome shotgun (WGS) entry which is preliminary data.</text>
</comment>
<keyword evidence="2" id="KW-1133">Transmembrane helix</keyword>
<name>A0AA36D6J0_9BILA</name>
<dbReference type="SMART" id="SM01233">
    <property type="entry name" value="HABP4_PAI-RBP1"/>
    <property type="match status" value="1"/>
</dbReference>
<feature type="compositionally biased region" description="Basic and acidic residues" evidence="1">
    <location>
        <begin position="89"/>
        <end position="116"/>
    </location>
</feature>
<keyword evidence="2" id="KW-0472">Membrane</keyword>
<dbReference type="AlphaFoldDB" id="A0AA36D6J0"/>
<feature type="compositionally biased region" description="Basic and acidic residues" evidence="1">
    <location>
        <begin position="229"/>
        <end position="241"/>
    </location>
</feature>
<evidence type="ECO:0000313" key="4">
    <source>
        <dbReference type="EMBL" id="CAJ0581790.1"/>
    </source>
</evidence>
<feature type="compositionally biased region" description="Basic and acidic residues" evidence="1">
    <location>
        <begin position="325"/>
        <end position="337"/>
    </location>
</feature>
<feature type="region of interest" description="Disordered" evidence="1">
    <location>
        <begin position="325"/>
        <end position="373"/>
    </location>
</feature>
<evidence type="ECO:0000313" key="5">
    <source>
        <dbReference type="Proteomes" id="UP001177023"/>
    </source>
</evidence>
<feature type="compositionally biased region" description="Basic and acidic residues" evidence="1">
    <location>
        <begin position="68"/>
        <end position="79"/>
    </location>
</feature>
<sequence length="644" mass="70474">MEYGVQVDNKFAFGSDDELGDPSELIRRSVQEKKTPAQKKAERDEARRQKAKEEEAAKKAAAAAAAAKEVKPAGGDRGRGGRGRGGPPRGDRPPRPPRAEGDFSPRERTEGGEFRGRGRGRGAPRGDRPFRGRGAGRPVGERGEENKEVGDENTPPQEGGDFRRGGFRGGRGRGGPRQFDRQSGSDKTGVRPQEKKDGHGKGNWGDQEDQIAAETEEIKVEEPETPPAPREKTAEELEAEAREAEYAKMKTLAEYRATIQKEEAKFNTRKAGEGVEENFGKLVPIAKKEHSADDAHEVVIQSKENKKKIVETGFRFAEASRGGRFDDDKFGRGERGGRGGPRGGRGRGGNTGSRGGSGGQQQRTGGGRSDQFRADISSANDFPSLVDHPKIVDAISRLMRSLLLLVQLLLVFCGPLWAFIVGGCIGPKTAFERYLTATDKKELKRIVHENFDGQNQAEQHHECSVYAQLLPSHLYKQLLTSVYKASETGADKHEVKRLVEEYIERLLVEGALDRLTTLAPQMKPAISVSSGIMRRVALTNKPAPSAIPFESTTTGTTSQAATVPNVPVRAANYLVMAPLPPVRITLSTEPTTTKAPAMQPTPFAGLSKTLEEKRRFDSLARQFLRERQRVVQESAVTPETIVYK</sequence>
<keyword evidence="2" id="KW-0812">Transmembrane</keyword>
<reference evidence="4" key="1">
    <citation type="submission" date="2023-06" db="EMBL/GenBank/DDBJ databases">
        <authorList>
            <person name="Delattre M."/>
        </authorList>
    </citation>
    <scope>NUCLEOTIDE SEQUENCE</scope>
    <source>
        <strain evidence="4">AF72</strain>
    </source>
</reference>
<dbReference type="Pfam" id="PF04774">
    <property type="entry name" value="HABP4_PAI-RBP1"/>
    <property type="match status" value="1"/>
</dbReference>
<dbReference type="PANTHER" id="PTHR12299">
    <property type="entry name" value="HYALURONIC ACID-BINDING PROTEIN 4"/>
    <property type="match status" value="1"/>
</dbReference>
<feature type="compositionally biased region" description="Gly residues" evidence="1">
    <location>
        <begin position="338"/>
        <end position="368"/>
    </location>
</feature>
<feature type="compositionally biased region" description="Basic and acidic residues" evidence="1">
    <location>
        <begin position="24"/>
        <end position="58"/>
    </location>
</feature>
<feature type="compositionally biased region" description="Acidic residues" evidence="1">
    <location>
        <begin position="206"/>
        <end position="215"/>
    </location>
</feature>
<dbReference type="Gene3D" id="6.10.140.1040">
    <property type="match status" value="1"/>
</dbReference>
<accession>A0AA36D6J0</accession>
<protein>
    <recommendedName>
        <fullName evidence="3">Hyaluronan/mRNA-binding protein domain-containing protein</fullName>
    </recommendedName>
</protein>
<evidence type="ECO:0000256" key="1">
    <source>
        <dbReference type="SAM" id="MobiDB-lite"/>
    </source>
</evidence>
<feature type="transmembrane region" description="Helical" evidence="2">
    <location>
        <begin position="402"/>
        <end position="425"/>
    </location>
</feature>
<dbReference type="Proteomes" id="UP001177023">
    <property type="component" value="Unassembled WGS sequence"/>
</dbReference>
<dbReference type="GO" id="GO:0005737">
    <property type="term" value="C:cytoplasm"/>
    <property type="evidence" value="ECO:0007669"/>
    <property type="project" value="TreeGrafter"/>
</dbReference>
<feature type="compositionally biased region" description="Basic and acidic residues" evidence="1">
    <location>
        <begin position="178"/>
        <end position="200"/>
    </location>
</feature>
<dbReference type="GO" id="GO:0005634">
    <property type="term" value="C:nucleus"/>
    <property type="evidence" value="ECO:0007669"/>
    <property type="project" value="TreeGrafter"/>
</dbReference>
<gene>
    <name evidence="4" type="ORF">MSPICULIGERA_LOCUS19944</name>
</gene>
<feature type="region of interest" description="Disordered" evidence="1">
    <location>
        <begin position="1"/>
        <end position="241"/>
    </location>
</feature>
<organism evidence="4 5">
    <name type="scientific">Mesorhabditis spiculigera</name>
    <dbReference type="NCBI Taxonomy" id="96644"/>
    <lineage>
        <taxon>Eukaryota</taxon>
        <taxon>Metazoa</taxon>
        <taxon>Ecdysozoa</taxon>
        <taxon>Nematoda</taxon>
        <taxon>Chromadorea</taxon>
        <taxon>Rhabditida</taxon>
        <taxon>Rhabditina</taxon>
        <taxon>Rhabditomorpha</taxon>
        <taxon>Rhabditoidea</taxon>
        <taxon>Rhabditidae</taxon>
        <taxon>Mesorhabditinae</taxon>
        <taxon>Mesorhabditis</taxon>
    </lineage>
</organism>
<dbReference type="GO" id="GO:0003723">
    <property type="term" value="F:RNA binding"/>
    <property type="evidence" value="ECO:0007669"/>
    <property type="project" value="InterPro"/>
</dbReference>
<dbReference type="InterPro" id="IPR006861">
    <property type="entry name" value="HABP4_PAIRBP1-bd"/>
</dbReference>
<proteinExistence type="predicted"/>
<dbReference type="EMBL" id="CATQJA010002663">
    <property type="protein sequence ID" value="CAJ0581790.1"/>
    <property type="molecule type" value="Genomic_DNA"/>
</dbReference>
<dbReference type="InterPro" id="IPR039764">
    <property type="entry name" value="HABP4/SERBP1-like"/>
</dbReference>
<feature type="non-terminal residue" evidence="4">
    <location>
        <position position="1"/>
    </location>
</feature>
<feature type="compositionally biased region" description="Basic and acidic residues" evidence="1">
    <location>
        <begin position="139"/>
        <end position="150"/>
    </location>
</feature>
<keyword evidence="5" id="KW-1185">Reference proteome</keyword>